<organism evidence="2 3">
    <name type="scientific">Cryptotermes secundus</name>
    <dbReference type="NCBI Taxonomy" id="105785"/>
    <lineage>
        <taxon>Eukaryota</taxon>
        <taxon>Metazoa</taxon>
        <taxon>Ecdysozoa</taxon>
        <taxon>Arthropoda</taxon>
        <taxon>Hexapoda</taxon>
        <taxon>Insecta</taxon>
        <taxon>Pterygota</taxon>
        <taxon>Neoptera</taxon>
        <taxon>Polyneoptera</taxon>
        <taxon>Dictyoptera</taxon>
        <taxon>Blattodea</taxon>
        <taxon>Blattoidea</taxon>
        <taxon>Termitoidae</taxon>
        <taxon>Kalotermitidae</taxon>
        <taxon>Cryptotermitinae</taxon>
        <taxon>Cryptotermes</taxon>
    </lineage>
</organism>
<evidence type="ECO:0000256" key="1">
    <source>
        <dbReference type="SAM" id="MobiDB-lite"/>
    </source>
</evidence>
<dbReference type="EMBL" id="NEVH01016343">
    <property type="protein sequence ID" value="PNF25369.1"/>
    <property type="molecule type" value="Genomic_DNA"/>
</dbReference>
<reference evidence="2 3" key="1">
    <citation type="submission" date="2017-12" db="EMBL/GenBank/DDBJ databases">
        <title>Hemimetabolous genomes reveal molecular basis of termite eusociality.</title>
        <authorList>
            <person name="Harrison M.C."/>
            <person name="Jongepier E."/>
            <person name="Robertson H.M."/>
            <person name="Arning N."/>
            <person name="Bitard-Feildel T."/>
            <person name="Chao H."/>
            <person name="Childers C.P."/>
            <person name="Dinh H."/>
            <person name="Doddapaneni H."/>
            <person name="Dugan S."/>
            <person name="Gowin J."/>
            <person name="Greiner C."/>
            <person name="Han Y."/>
            <person name="Hu H."/>
            <person name="Hughes D.S.T."/>
            <person name="Huylmans A.-K."/>
            <person name="Kemena C."/>
            <person name="Kremer L.P.M."/>
            <person name="Lee S.L."/>
            <person name="Lopez-Ezquerra A."/>
            <person name="Mallet L."/>
            <person name="Monroy-Kuhn J.M."/>
            <person name="Moser A."/>
            <person name="Murali S.C."/>
            <person name="Muzny D.M."/>
            <person name="Otani S."/>
            <person name="Piulachs M.-D."/>
            <person name="Poelchau M."/>
            <person name="Qu J."/>
            <person name="Schaub F."/>
            <person name="Wada-Katsumata A."/>
            <person name="Worley K.C."/>
            <person name="Xie Q."/>
            <person name="Ylla G."/>
            <person name="Poulsen M."/>
            <person name="Gibbs R.A."/>
            <person name="Schal C."/>
            <person name="Richards S."/>
            <person name="Belles X."/>
            <person name="Korb J."/>
            <person name="Bornberg-Bauer E."/>
        </authorList>
    </citation>
    <scope>NUCLEOTIDE SEQUENCE [LARGE SCALE GENOMIC DNA]</scope>
    <source>
        <tissue evidence="2">Whole body</tissue>
    </source>
</reference>
<comment type="caution">
    <text evidence="2">The sequence shown here is derived from an EMBL/GenBank/DDBJ whole genome shotgun (WGS) entry which is preliminary data.</text>
</comment>
<sequence>METQQMMEMLLKEMRANQLKADADRLRMEDKMEENRRQEKEERKKEKEEMLKEIRANQVKLDVNQKQTEVLLTKLDAYSKTGQEEEKPAPVDTKPATAQQEEVPIVIPVGATMACLVMEARQEEEDLASANRKPEVAELQEVPVQDAEVMPVGEPKKKRRRDRHRRNMKNPTRGSRGPQMKLAVVHRKVSRRATVAWRKRHIFKKSTTQGNCGPWHELAADSNVTSRAGATRRKGDPVRRRSTRVNAGQEAGKGRTGTVTGQTSGRRRQPQRKCSKGIRKQDVEELLRLREKTGNVIFSGRFATQVVGTANGLRRIRKWTLWRGRPPPKRKKEQGTEEEPVI</sequence>
<feature type="compositionally biased region" description="Basic residues" evidence="1">
    <location>
        <begin position="265"/>
        <end position="277"/>
    </location>
</feature>
<evidence type="ECO:0000313" key="2">
    <source>
        <dbReference type="EMBL" id="PNF25369.1"/>
    </source>
</evidence>
<accession>A0A2J7Q9X6</accession>
<feature type="region of interest" description="Disordered" evidence="1">
    <location>
        <begin position="224"/>
        <end position="277"/>
    </location>
</feature>
<gene>
    <name evidence="2" type="ORF">B7P43_G10918</name>
</gene>
<evidence type="ECO:0000313" key="3">
    <source>
        <dbReference type="Proteomes" id="UP000235965"/>
    </source>
</evidence>
<feature type="region of interest" description="Disordered" evidence="1">
    <location>
        <begin position="21"/>
        <end position="49"/>
    </location>
</feature>
<proteinExistence type="predicted"/>
<keyword evidence="3" id="KW-1185">Reference proteome</keyword>
<feature type="region of interest" description="Disordered" evidence="1">
    <location>
        <begin position="323"/>
        <end position="342"/>
    </location>
</feature>
<feature type="compositionally biased region" description="Basic residues" evidence="1">
    <location>
        <begin position="156"/>
        <end position="168"/>
    </location>
</feature>
<feature type="compositionally biased region" description="Basic residues" evidence="1">
    <location>
        <begin position="323"/>
        <end position="332"/>
    </location>
</feature>
<name>A0A2J7Q9X6_9NEOP</name>
<dbReference type="AlphaFoldDB" id="A0A2J7Q9X6"/>
<dbReference type="InParanoid" id="A0A2J7Q9X6"/>
<dbReference type="Proteomes" id="UP000235965">
    <property type="component" value="Unassembled WGS sequence"/>
</dbReference>
<protein>
    <submittedName>
        <fullName evidence="2">Uncharacterized protein</fullName>
    </submittedName>
</protein>
<feature type="region of interest" description="Disordered" evidence="1">
    <location>
        <begin position="126"/>
        <end position="191"/>
    </location>
</feature>
<feature type="region of interest" description="Disordered" evidence="1">
    <location>
        <begin position="78"/>
        <end position="99"/>
    </location>
</feature>